<keyword evidence="1" id="KW-1133">Transmembrane helix</keyword>
<evidence type="ECO:0000313" key="2">
    <source>
        <dbReference type="EMBL" id="CAH8392651.1"/>
    </source>
</evidence>
<evidence type="ECO:0000313" key="3">
    <source>
        <dbReference type="Proteomes" id="UP001642260"/>
    </source>
</evidence>
<protein>
    <submittedName>
        <fullName evidence="2">Uncharacterized protein</fullName>
    </submittedName>
</protein>
<accession>A0ABC8M8G7</accession>
<organism evidence="2 3">
    <name type="scientific">Eruca vesicaria subsp. sativa</name>
    <name type="common">Garden rocket</name>
    <name type="synonym">Eruca sativa</name>
    <dbReference type="NCBI Taxonomy" id="29727"/>
    <lineage>
        <taxon>Eukaryota</taxon>
        <taxon>Viridiplantae</taxon>
        <taxon>Streptophyta</taxon>
        <taxon>Embryophyta</taxon>
        <taxon>Tracheophyta</taxon>
        <taxon>Spermatophyta</taxon>
        <taxon>Magnoliopsida</taxon>
        <taxon>eudicotyledons</taxon>
        <taxon>Gunneridae</taxon>
        <taxon>Pentapetalae</taxon>
        <taxon>rosids</taxon>
        <taxon>malvids</taxon>
        <taxon>Brassicales</taxon>
        <taxon>Brassicaceae</taxon>
        <taxon>Brassiceae</taxon>
        <taxon>Eruca</taxon>
    </lineage>
</organism>
<sequence>MEKCGTSMYCNRCVPWSALYHVIEAVLAVYLLIRPFRKQRFRIELAIDDGRDRMISHAVLKS</sequence>
<name>A0ABC8M8G7_ERUVS</name>
<feature type="transmembrane region" description="Helical" evidence="1">
    <location>
        <begin position="16"/>
        <end position="33"/>
    </location>
</feature>
<evidence type="ECO:0000256" key="1">
    <source>
        <dbReference type="SAM" id="Phobius"/>
    </source>
</evidence>
<reference evidence="2 3" key="1">
    <citation type="submission" date="2022-03" db="EMBL/GenBank/DDBJ databases">
        <authorList>
            <person name="Macdonald S."/>
            <person name="Ahmed S."/>
            <person name="Newling K."/>
        </authorList>
    </citation>
    <scope>NUCLEOTIDE SEQUENCE [LARGE SCALE GENOMIC DNA]</scope>
</reference>
<gene>
    <name evidence="2" type="ORF">ERUC_LOCUS45134</name>
</gene>
<dbReference type="AlphaFoldDB" id="A0ABC8M8G7"/>
<keyword evidence="1" id="KW-0472">Membrane</keyword>
<dbReference type="EMBL" id="CAKOAT010997779">
    <property type="protein sequence ID" value="CAH8392651.1"/>
    <property type="molecule type" value="Genomic_DNA"/>
</dbReference>
<keyword evidence="1" id="KW-0812">Transmembrane</keyword>
<dbReference type="Proteomes" id="UP001642260">
    <property type="component" value="Unassembled WGS sequence"/>
</dbReference>
<keyword evidence="3" id="KW-1185">Reference proteome</keyword>
<comment type="caution">
    <text evidence="2">The sequence shown here is derived from an EMBL/GenBank/DDBJ whole genome shotgun (WGS) entry which is preliminary data.</text>
</comment>
<proteinExistence type="predicted"/>